<evidence type="ECO:0000256" key="1">
    <source>
        <dbReference type="SAM" id="MobiDB-lite"/>
    </source>
</evidence>
<gene>
    <name evidence="2" type="ORF">NDU88_005681</name>
</gene>
<reference evidence="2" key="1">
    <citation type="journal article" date="2022" name="bioRxiv">
        <title>Sequencing and chromosome-scale assembly of the giantPleurodeles waltlgenome.</title>
        <authorList>
            <person name="Brown T."/>
            <person name="Elewa A."/>
            <person name="Iarovenko S."/>
            <person name="Subramanian E."/>
            <person name="Araus A.J."/>
            <person name="Petzold A."/>
            <person name="Susuki M."/>
            <person name="Suzuki K.-i.T."/>
            <person name="Hayashi T."/>
            <person name="Toyoda A."/>
            <person name="Oliveira C."/>
            <person name="Osipova E."/>
            <person name="Leigh N.D."/>
            <person name="Simon A."/>
            <person name="Yun M.H."/>
        </authorList>
    </citation>
    <scope>NUCLEOTIDE SEQUENCE</scope>
    <source>
        <strain evidence="2">20211129_DDA</strain>
        <tissue evidence="2">Liver</tissue>
    </source>
</reference>
<protein>
    <submittedName>
        <fullName evidence="2">Uncharacterized protein</fullName>
    </submittedName>
</protein>
<dbReference type="AlphaFoldDB" id="A0AAV7NNH2"/>
<feature type="region of interest" description="Disordered" evidence="1">
    <location>
        <begin position="22"/>
        <end position="48"/>
    </location>
</feature>
<organism evidence="2 3">
    <name type="scientific">Pleurodeles waltl</name>
    <name type="common">Iberian ribbed newt</name>
    <dbReference type="NCBI Taxonomy" id="8319"/>
    <lineage>
        <taxon>Eukaryota</taxon>
        <taxon>Metazoa</taxon>
        <taxon>Chordata</taxon>
        <taxon>Craniata</taxon>
        <taxon>Vertebrata</taxon>
        <taxon>Euteleostomi</taxon>
        <taxon>Amphibia</taxon>
        <taxon>Batrachia</taxon>
        <taxon>Caudata</taxon>
        <taxon>Salamandroidea</taxon>
        <taxon>Salamandridae</taxon>
        <taxon>Pleurodelinae</taxon>
        <taxon>Pleurodeles</taxon>
    </lineage>
</organism>
<keyword evidence="3" id="KW-1185">Reference proteome</keyword>
<accession>A0AAV7NNH2</accession>
<dbReference type="Proteomes" id="UP001066276">
    <property type="component" value="Chromosome 8"/>
</dbReference>
<dbReference type="EMBL" id="JANPWB010000012">
    <property type="protein sequence ID" value="KAJ1117481.1"/>
    <property type="molecule type" value="Genomic_DNA"/>
</dbReference>
<evidence type="ECO:0000313" key="2">
    <source>
        <dbReference type="EMBL" id="KAJ1117481.1"/>
    </source>
</evidence>
<sequence length="86" mass="9283">MEEPEDLIPDLHGKICPPVGSQCSSEARKGAEAAGTGEVNQEAGVRGADKVPEIVVPDVTLKRGGDRYNLRSRITTLMRLKDYVCS</sequence>
<comment type="caution">
    <text evidence="2">The sequence shown here is derived from an EMBL/GenBank/DDBJ whole genome shotgun (WGS) entry which is preliminary data.</text>
</comment>
<name>A0AAV7NNH2_PLEWA</name>
<proteinExistence type="predicted"/>
<evidence type="ECO:0000313" key="3">
    <source>
        <dbReference type="Proteomes" id="UP001066276"/>
    </source>
</evidence>